<comment type="subcellular location">
    <subcellularLocation>
        <location evidence="1">Membrane</location>
        <topology evidence="1">Multi-pass membrane protein</topology>
    </subcellularLocation>
</comment>
<feature type="domain" description="O-antigen ligase-related" evidence="6">
    <location>
        <begin position="204"/>
        <end position="341"/>
    </location>
</feature>
<dbReference type="PANTHER" id="PTHR37422:SF17">
    <property type="entry name" value="O-ANTIGEN LIGASE"/>
    <property type="match status" value="1"/>
</dbReference>
<feature type="transmembrane region" description="Helical" evidence="5">
    <location>
        <begin position="376"/>
        <end position="394"/>
    </location>
</feature>
<feature type="transmembrane region" description="Helical" evidence="5">
    <location>
        <begin position="325"/>
        <end position="346"/>
    </location>
</feature>
<sequence length="402" mass="44722">MKPSGHITSVLIFLTILLSPLYVIRFSILGIPTTVLEILILVTTIFWISYKIRYDEKLTAVPSSVGVSLLLISGGLFAGVIFSVDVVLAIGHARAYFIEPMIFGYIVFDALQNQYSVHVFKRTFSTIKLVLGSWFGASFGLSVLGLLQLYFSQLVITSHQFDRAHGVFNNANALALFIGPVLVYRISQYMTGKQKVSKMTIFDLVILLAFIATKSMGGILTLVVVTVCEYIFHKGFAHIWRVVLVGMSVAFMAFVIIISNFTPQVDNPWVRTGGTATIRMCVWEGTRNLLLDKPLIGAGLRSFQTVYSKDYTTCDAEPLAYPHNILLNFWVEIGIVGLAGVLLLLYKSINGTSSMVVSAILMYWVIQGMVDVPYFKNDLSLLFWITIALGMYLSKQKEKATK</sequence>
<dbReference type="Pfam" id="PF04932">
    <property type="entry name" value="Wzy_C"/>
    <property type="match status" value="1"/>
</dbReference>
<evidence type="ECO:0000256" key="2">
    <source>
        <dbReference type="ARBA" id="ARBA00022692"/>
    </source>
</evidence>
<dbReference type="Proteomes" id="UP000228495">
    <property type="component" value="Unassembled WGS sequence"/>
</dbReference>
<feature type="transmembrane region" description="Helical" evidence="5">
    <location>
        <begin position="70"/>
        <end position="88"/>
    </location>
</feature>
<feature type="transmembrane region" description="Helical" evidence="5">
    <location>
        <begin position="206"/>
        <end position="232"/>
    </location>
</feature>
<keyword evidence="2 5" id="KW-0812">Transmembrane</keyword>
<keyword evidence="3 5" id="KW-1133">Transmembrane helix</keyword>
<dbReference type="PANTHER" id="PTHR37422">
    <property type="entry name" value="TEICHURONIC ACID BIOSYNTHESIS PROTEIN TUAE"/>
    <property type="match status" value="1"/>
</dbReference>
<evidence type="ECO:0000313" key="8">
    <source>
        <dbReference type="Proteomes" id="UP000228495"/>
    </source>
</evidence>
<feature type="transmembrane region" description="Helical" evidence="5">
    <location>
        <begin position="6"/>
        <end position="24"/>
    </location>
</feature>
<name>A0A2H0BEQ5_UNCKA</name>
<keyword evidence="4 5" id="KW-0472">Membrane</keyword>
<feature type="transmembrane region" description="Helical" evidence="5">
    <location>
        <begin position="239"/>
        <end position="261"/>
    </location>
</feature>
<comment type="caution">
    <text evidence="7">The sequence shown here is derived from an EMBL/GenBank/DDBJ whole genome shotgun (WGS) entry which is preliminary data.</text>
</comment>
<organism evidence="7 8">
    <name type="scientific">candidate division WWE3 bacterium CG22_combo_CG10-13_8_21_14_all_39_12</name>
    <dbReference type="NCBI Taxonomy" id="1975094"/>
    <lineage>
        <taxon>Bacteria</taxon>
        <taxon>Katanobacteria</taxon>
    </lineage>
</organism>
<gene>
    <name evidence="7" type="ORF">COX05_04455</name>
</gene>
<dbReference type="AlphaFoldDB" id="A0A2H0BEQ5"/>
<accession>A0A2H0BEQ5</accession>
<proteinExistence type="predicted"/>
<evidence type="ECO:0000313" key="7">
    <source>
        <dbReference type="EMBL" id="PIP56155.1"/>
    </source>
</evidence>
<evidence type="ECO:0000256" key="4">
    <source>
        <dbReference type="ARBA" id="ARBA00023136"/>
    </source>
</evidence>
<feature type="transmembrane region" description="Helical" evidence="5">
    <location>
        <begin position="131"/>
        <end position="155"/>
    </location>
</feature>
<evidence type="ECO:0000256" key="5">
    <source>
        <dbReference type="SAM" id="Phobius"/>
    </source>
</evidence>
<evidence type="ECO:0000259" key="6">
    <source>
        <dbReference type="Pfam" id="PF04932"/>
    </source>
</evidence>
<dbReference type="InterPro" id="IPR051533">
    <property type="entry name" value="WaaL-like"/>
</dbReference>
<dbReference type="EMBL" id="PCSU01000077">
    <property type="protein sequence ID" value="PIP56155.1"/>
    <property type="molecule type" value="Genomic_DNA"/>
</dbReference>
<feature type="transmembrane region" description="Helical" evidence="5">
    <location>
        <begin position="31"/>
        <end position="50"/>
    </location>
</feature>
<evidence type="ECO:0000256" key="3">
    <source>
        <dbReference type="ARBA" id="ARBA00022989"/>
    </source>
</evidence>
<protein>
    <recommendedName>
        <fullName evidence="6">O-antigen ligase-related domain-containing protein</fullName>
    </recommendedName>
</protein>
<dbReference type="GO" id="GO:0016020">
    <property type="term" value="C:membrane"/>
    <property type="evidence" value="ECO:0007669"/>
    <property type="project" value="UniProtKB-SubCell"/>
</dbReference>
<feature type="transmembrane region" description="Helical" evidence="5">
    <location>
        <begin position="95"/>
        <end position="111"/>
    </location>
</feature>
<feature type="transmembrane region" description="Helical" evidence="5">
    <location>
        <begin position="167"/>
        <end position="186"/>
    </location>
</feature>
<evidence type="ECO:0000256" key="1">
    <source>
        <dbReference type="ARBA" id="ARBA00004141"/>
    </source>
</evidence>
<dbReference type="InterPro" id="IPR007016">
    <property type="entry name" value="O-antigen_ligase-rel_domated"/>
</dbReference>
<reference evidence="7 8" key="1">
    <citation type="submission" date="2017-09" db="EMBL/GenBank/DDBJ databases">
        <title>Depth-based differentiation of microbial function through sediment-hosted aquifers and enrichment of novel symbionts in the deep terrestrial subsurface.</title>
        <authorList>
            <person name="Probst A.J."/>
            <person name="Ladd B."/>
            <person name="Jarett J.K."/>
            <person name="Geller-Mcgrath D.E."/>
            <person name="Sieber C.M."/>
            <person name="Emerson J.B."/>
            <person name="Anantharaman K."/>
            <person name="Thomas B.C."/>
            <person name="Malmstrom R."/>
            <person name="Stieglmeier M."/>
            <person name="Klingl A."/>
            <person name="Woyke T."/>
            <person name="Ryan C.M."/>
            <person name="Banfield J.F."/>
        </authorList>
    </citation>
    <scope>NUCLEOTIDE SEQUENCE [LARGE SCALE GENOMIC DNA]</scope>
    <source>
        <strain evidence="7">CG22_combo_CG10-13_8_21_14_all_39_12</strain>
    </source>
</reference>